<sequence>MISRPLLFASVAVVVGAVGYLLGPLNSKPGPSNAPPTPAPIRAPMKIDPSVTAPSELAKWPWPKAKPETTHQGITHWLATQKDGTTCDLMRFDFAANPRLQFELYSQDQDDEKPWDNVVDWWPMGVGQAIKHLNSGERGKVTAAWNGPFFGYYHEKKPGRAFHLAPVVINGEVHHNTANHRWTLGWNNTLGGPRLQTVHLAKRPQLETFDFASGTVQNLIKDGQLLQVRAFPKPGEAFAKQPVPSTPQEAGHIPYFDHAKFSRASIAWSKNGKQLWMILVREPKNDTEGQSINDLVSGAPQSGGWNVPDLQRFWQSLLRQGKIWNAINSDAGDVGQLAYELPGGNYNLIPPRNASPFERKIFSPDFKNAPQGGALMYFLVRERTK</sequence>
<organism evidence="2 3">
    <name type="scientific">Abditibacterium utsteinense</name>
    <dbReference type="NCBI Taxonomy" id="1960156"/>
    <lineage>
        <taxon>Bacteria</taxon>
        <taxon>Pseudomonadati</taxon>
        <taxon>Abditibacteriota</taxon>
        <taxon>Abditibacteriia</taxon>
        <taxon>Abditibacteriales</taxon>
        <taxon>Abditibacteriaceae</taxon>
        <taxon>Abditibacterium</taxon>
    </lineage>
</organism>
<evidence type="ECO:0000313" key="2">
    <source>
        <dbReference type="EMBL" id="PQV63363.1"/>
    </source>
</evidence>
<comment type="caution">
    <text evidence="2">The sequence shown here is derived from an EMBL/GenBank/DDBJ whole genome shotgun (WGS) entry which is preliminary data.</text>
</comment>
<evidence type="ECO:0000256" key="1">
    <source>
        <dbReference type="SAM" id="MobiDB-lite"/>
    </source>
</evidence>
<dbReference type="Proteomes" id="UP000237684">
    <property type="component" value="Unassembled WGS sequence"/>
</dbReference>
<evidence type="ECO:0000313" key="3">
    <source>
        <dbReference type="Proteomes" id="UP000237684"/>
    </source>
</evidence>
<reference evidence="2 3" key="1">
    <citation type="journal article" date="2018" name="Syst. Appl. Microbiol.">
        <title>Abditibacterium utsteinense sp. nov., the first cultivated member of candidate phylum FBP, isolated from ice-free Antarctic soil samples.</title>
        <authorList>
            <person name="Tahon G."/>
            <person name="Tytgat B."/>
            <person name="Lebbe L."/>
            <person name="Carlier A."/>
            <person name="Willems A."/>
        </authorList>
    </citation>
    <scope>NUCLEOTIDE SEQUENCE [LARGE SCALE GENOMIC DNA]</scope>
    <source>
        <strain evidence="2 3">LMG 29911</strain>
    </source>
</reference>
<gene>
    <name evidence="2" type="ORF">B1R32_11218</name>
</gene>
<proteinExistence type="predicted"/>
<dbReference type="AlphaFoldDB" id="A0A2S8SRD0"/>
<protein>
    <submittedName>
        <fullName evidence="2">Uncharacterized protein</fullName>
    </submittedName>
</protein>
<name>A0A2S8SRD0_9BACT</name>
<dbReference type="InParanoid" id="A0A2S8SRD0"/>
<keyword evidence="3" id="KW-1185">Reference proteome</keyword>
<feature type="compositionally biased region" description="Pro residues" evidence="1">
    <location>
        <begin position="32"/>
        <end position="41"/>
    </location>
</feature>
<dbReference type="EMBL" id="NIGF01000012">
    <property type="protein sequence ID" value="PQV63363.1"/>
    <property type="molecule type" value="Genomic_DNA"/>
</dbReference>
<accession>A0A2S8SRD0</accession>
<dbReference type="RefSeq" id="WP_106380443.1">
    <property type="nucleotide sequence ID" value="NZ_NIGF01000012.1"/>
</dbReference>
<feature type="region of interest" description="Disordered" evidence="1">
    <location>
        <begin position="26"/>
        <end position="47"/>
    </location>
</feature>